<name>A0A366L766_9SPHI</name>
<proteinExistence type="predicted"/>
<dbReference type="EMBL" id="QNQU01000005">
    <property type="protein sequence ID" value="RBQ08982.1"/>
    <property type="molecule type" value="Genomic_DNA"/>
</dbReference>
<gene>
    <name evidence="1" type="ORF">DRW42_07170</name>
</gene>
<dbReference type="RefSeq" id="WP_113948157.1">
    <property type="nucleotide sequence ID" value="NZ_QNQU01000005.1"/>
</dbReference>
<organism evidence="1 2">
    <name type="scientific">Pedobacter miscanthi</name>
    <dbReference type="NCBI Taxonomy" id="2259170"/>
    <lineage>
        <taxon>Bacteria</taxon>
        <taxon>Pseudomonadati</taxon>
        <taxon>Bacteroidota</taxon>
        <taxon>Sphingobacteriia</taxon>
        <taxon>Sphingobacteriales</taxon>
        <taxon>Sphingobacteriaceae</taxon>
        <taxon>Pedobacter</taxon>
    </lineage>
</organism>
<sequence length="72" mass="8106">MSILADTTEKKALYEIAKTLRFFQRLECLQISAGDAVRIRHAENIIKSVIGANGFDAVFSKRRGTHLIKKKS</sequence>
<dbReference type="Proteomes" id="UP000252081">
    <property type="component" value="Unassembled WGS sequence"/>
</dbReference>
<dbReference type="AlphaFoldDB" id="A0A366L766"/>
<comment type="caution">
    <text evidence="1">The sequence shown here is derived from an EMBL/GenBank/DDBJ whole genome shotgun (WGS) entry which is preliminary data.</text>
</comment>
<keyword evidence="2" id="KW-1185">Reference proteome</keyword>
<evidence type="ECO:0000313" key="2">
    <source>
        <dbReference type="Proteomes" id="UP000252081"/>
    </source>
</evidence>
<accession>A0A366L766</accession>
<protein>
    <submittedName>
        <fullName evidence="1">Uncharacterized protein</fullName>
    </submittedName>
</protein>
<dbReference type="OrthoDB" id="770429at2"/>
<evidence type="ECO:0000313" key="1">
    <source>
        <dbReference type="EMBL" id="RBQ08982.1"/>
    </source>
</evidence>
<reference evidence="1 2" key="1">
    <citation type="submission" date="2018-07" db="EMBL/GenBank/DDBJ databases">
        <title>A draft genome of a endophytic bacteria, a new species of Pedobacter.</title>
        <authorList>
            <person name="Zhang Z.D."/>
            <person name="Chen Z.J."/>
        </authorList>
    </citation>
    <scope>NUCLEOTIDE SEQUENCE [LARGE SCALE GENOMIC DNA]</scope>
    <source>
        <strain evidence="1 2">RS10</strain>
    </source>
</reference>